<accession>A0A317PNZ1</accession>
<dbReference type="InterPro" id="IPR035709">
    <property type="entry name" value="YoaB-like"/>
</dbReference>
<dbReference type="SUPFAM" id="SSF55298">
    <property type="entry name" value="YjgF-like"/>
    <property type="match status" value="1"/>
</dbReference>
<dbReference type="AlphaFoldDB" id="A0A317PNZ1"/>
<dbReference type="Pfam" id="PF01042">
    <property type="entry name" value="Ribonuc_L-PSP"/>
    <property type="match status" value="1"/>
</dbReference>
<dbReference type="PANTHER" id="PTHR47328:SF1">
    <property type="entry name" value="RUTC FAMILY PROTEIN YOAB"/>
    <property type="match status" value="1"/>
</dbReference>
<comment type="caution">
    <text evidence="1">The sequence shown here is derived from an EMBL/GenBank/DDBJ whole genome shotgun (WGS) entry which is preliminary data.</text>
</comment>
<organism evidence="1 2">
    <name type="scientific">Hoeflea marina</name>
    <dbReference type="NCBI Taxonomy" id="274592"/>
    <lineage>
        <taxon>Bacteria</taxon>
        <taxon>Pseudomonadati</taxon>
        <taxon>Pseudomonadota</taxon>
        <taxon>Alphaproteobacteria</taxon>
        <taxon>Hyphomicrobiales</taxon>
        <taxon>Rhizobiaceae</taxon>
        <taxon>Hoeflea</taxon>
    </lineage>
</organism>
<keyword evidence="2" id="KW-1185">Reference proteome</keyword>
<dbReference type="Proteomes" id="UP000246352">
    <property type="component" value="Unassembled WGS sequence"/>
</dbReference>
<evidence type="ECO:0000313" key="2">
    <source>
        <dbReference type="Proteomes" id="UP000246352"/>
    </source>
</evidence>
<dbReference type="PANTHER" id="PTHR47328">
    <property type="match status" value="1"/>
</dbReference>
<dbReference type="EMBL" id="QGTR01000002">
    <property type="protein sequence ID" value="PWW01929.1"/>
    <property type="molecule type" value="Genomic_DNA"/>
</dbReference>
<dbReference type="Gene3D" id="3.30.1330.40">
    <property type="entry name" value="RutC-like"/>
    <property type="match status" value="1"/>
</dbReference>
<gene>
    <name evidence="1" type="ORF">DFR52_102594</name>
</gene>
<dbReference type="RefSeq" id="WP_110031678.1">
    <property type="nucleotide sequence ID" value="NZ_QGTR01000002.1"/>
</dbReference>
<evidence type="ECO:0000313" key="1">
    <source>
        <dbReference type="EMBL" id="PWW01929.1"/>
    </source>
</evidence>
<dbReference type="OrthoDB" id="9803101at2"/>
<dbReference type="InterPro" id="IPR006175">
    <property type="entry name" value="YjgF/YER057c/UK114"/>
</dbReference>
<name>A0A317PNZ1_9HYPH</name>
<sequence>MIRHHLKSADAQGLSAVRSSSIAVVNGTAHMTVIPPLPIRHDQTAAEQAAAIFQEIERRLESVGSSKSRIAHITIWLSHLMYFQEVTEVWNEWVDPANPPVRACAQVNLANKNLKVEMIVVADAS</sequence>
<proteinExistence type="predicted"/>
<dbReference type="InterPro" id="IPR035959">
    <property type="entry name" value="RutC-like_sf"/>
</dbReference>
<protein>
    <submittedName>
        <fullName evidence="1">Enamine deaminase RidA (YjgF/YER057c/UK114 family)</fullName>
    </submittedName>
</protein>
<reference evidence="1 2" key="1">
    <citation type="submission" date="2018-05" db="EMBL/GenBank/DDBJ databases">
        <title>Genomic Encyclopedia of Type Strains, Phase IV (KMG-IV): sequencing the most valuable type-strain genomes for metagenomic binning, comparative biology and taxonomic classification.</title>
        <authorList>
            <person name="Goeker M."/>
        </authorList>
    </citation>
    <scope>NUCLEOTIDE SEQUENCE [LARGE SCALE GENOMIC DNA]</scope>
    <source>
        <strain evidence="1 2">DSM 16791</strain>
    </source>
</reference>